<gene>
    <name evidence="2" type="ORF">FGO68_gene11927</name>
</gene>
<keyword evidence="1" id="KW-0812">Transmembrane</keyword>
<keyword evidence="3" id="KW-1185">Reference proteome</keyword>
<protein>
    <recommendedName>
        <fullName evidence="4">Transmembrane protein</fullName>
    </recommendedName>
</protein>
<feature type="transmembrane region" description="Helical" evidence="1">
    <location>
        <begin position="121"/>
        <end position="143"/>
    </location>
</feature>
<reference evidence="2" key="1">
    <citation type="submission" date="2019-06" db="EMBL/GenBank/DDBJ databases">
        <authorList>
            <person name="Zheng W."/>
        </authorList>
    </citation>
    <scope>NUCLEOTIDE SEQUENCE</scope>
    <source>
        <strain evidence="2">QDHG01</strain>
    </source>
</reference>
<comment type="caution">
    <text evidence="2">The sequence shown here is derived from an EMBL/GenBank/DDBJ whole genome shotgun (WGS) entry which is preliminary data.</text>
</comment>
<evidence type="ECO:0008006" key="4">
    <source>
        <dbReference type="Google" id="ProtNLM"/>
    </source>
</evidence>
<evidence type="ECO:0000256" key="1">
    <source>
        <dbReference type="SAM" id="Phobius"/>
    </source>
</evidence>
<proteinExistence type="predicted"/>
<feature type="transmembrane region" description="Helical" evidence="1">
    <location>
        <begin position="149"/>
        <end position="168"/>
    </location>
</feature>
<dbReference type="AlphaFoldDB" id="A0A8J8P5Z3"/>
<accession>A0A8J8P5Z3</accession>
<keyword evidence="1" id="KW-0472">Membrane</keyword>
<sequence>MRLLSPVSQKQFYLFLIFHHRAKLQYAFLEKRFIWGGTIRFIIQQFQPLIFSSLINIRSVSLSDFKALSPGNKFNFCLSALIFAGMLASIVIFHIIVKIGKARENRYSSLNEGFNQSKNTFAKYWIVWTLEKWTIMCLIMILLSDYPSQQLQILTVLSIFSAILQFIIKPMDSKIENSICLFNELMTIIYLYALICLANAGDDIELREGIGLALITILLFVILANLAKVFVMIGIEIVQKFKGKRCFSILHVIHLRNQVMKFPSSIPNIQILQQENKEEVVKEQKEEIKMNGKEERIYKFEQKAKKNMKTIRRRLVIIQMNDQNEVATPLQSQIQSIRAQEVAIQKFS</sequence>
<feature type="transmembrane region" description="Helical" evidence="1">
    <location>
        <begin position="212"/>
        <end position="235"/>
    </location>
</feature>
<feature type="transmembrane region" description="Helical" evidence="1">
    <location>
        <begin position="41"/>
        <end position="60"/>
    </location>
</feature>
<feature type="transmembrane region" description="Helical" evidence="1">
    <location>
        <begin position="80"/>
        <end position="100"/>
    </location>
</feature>
<keyword evidence="1" id="KW-1133">Transmembrane helix</keyword>
<dbReference type="EMBL" id="RRYP01001079">
    <property type="protein sequence ID" value="TNV86440.1"/>
    <property type="molecule type" value="Genomic_DNA"/>
</dbReference>
<name>A0A8J8P5Z3_HALGN</name>
<evidence type="ECO:0000313" key="2">
    <source>
        <dbReference type="EMBL" id="TNV86440.1"/>
    </source>
</evidence>
<evidence type="ECO:0000313" key="3">
    <source>
        <dbReference type="Proteomes" id="UP000785679"/>
    </source>
</evidence>
<organism evidence="2 3">
    <name type="scientific">Halteria grandinella</name>
    <dbReference type="NCBI Taxonomy" id="5974"/>
    <lineage>
        <taxon>Eukaryota</taxon>
        <taxon>Sar</taxon>
        <taxon>Alveolata</taxon>
        <taxon>Ciliophora</taxon>
        <taxon>Intramacronucleata</taxon>
        <taxon>Spirotrichea</taxon>
        <taxon>Stichotrichia</taxon>
        <taxon>Sporadotrichida</taxon>
        <taxon>Halteriidae</taxon>
        <taxon>Halteria</taxon>
    </lineage>
</organism>
<dbReference type="Proteomes" id="UP000785679">
    <property type="component" value="Unassembled WGS sequence"/>
</dbReference>
<feature type="transmembrane region" description="Helical" evidence="1">
    <location>
        <begin position="180"/>
        <end position="200"/>
    </location>
</feature>
<dbReference type="OrthoDB" id="327433at2759"/>